<evidence type="ECO:0000313" key="12">
    <source>
        <dbReference type="Proteomes" id="UP000759537"/>
    </source>
</evidence>
<evidence type="ECO:0000259" key="10">
    <source>
        <dbReference type="Pfam" id="PF19283"/>
    </source>
</evidence>
<evidence type="ECO:0000256" key="3">
    <source>
        <dbReference type="ARBA" id="ARBA00010040"/>
    </source>
</evidence>
<keyword evidence="7" id="KW-0378">Hydrolase</keyword>
<dbReference type="InterPro" id="IPR001375">
    <property type="entry name" value="Peptidase_S9_cat"/>
</dbReference>
<keyword evidence="12" id="KW-1185">Reference proteome</keyword>
<dbReference type="InterPro" id="IPR029058">
    <property type="entry name" value="AB_hydrolase_fold"/>
</dbReference>
<organism evidence="11 12">
    <name type="scientific">Russula ochroleuca</name>
    <dbReference type="NCBI Taxonomy" id="152965"/>
    <lineage>
        <taxon>Eukaryota</taxon>
        <taxon>Fungi</taxon>
        <taxon>Dikarya</taxon>
        <taxon>Basidiomycota</taxon>
        <taxon>Agaricomycotina</taxon>
        <taxon>Agaricomycetes</taxon>
        <taxon>Russulales</taxon>
        <taxon>Russulaceae</taxon>
        <taxon>Russula</taxon>
    </lineage>
</organism>
<evidence type="ECO:0000256" key="5">
    <source>
        <dbReference type="ARBA" id="ARBA00012917"/>
    </source>
</evidence>
<dbReference type="GO" id="GO:0006508">
    <property type="term" value="P:proteolysis"/>
    <property type="evidence" value="ECO:0007669"/>
    <property type="project" value="InterPro"/>
</dbReference>
<dbReference type="PANTHER" id="PTHR42776">
    <property type="entry name" value="SERINE PEPTIDASE S9 FAMILY MEMBER"/>
    <property type="match status" value="1"/>
</dbReference>
<feature type="domain" description="Acylamino-acid-releasing enzyme N-terminal" evidence="10">
    <location>
        <begin position="31"/>
        <end position="472"/>
    </location>
</feature>
<dbReference type="Gene3D" id="3.40.50.1820">
    <property type="entry name" value="alpha/beta hydrolase"/>
    <property type="match status" value="1"/>
</dbReference>
<gene>
    <name evidence="11" type="ORF">DFH94DRAFT_225971</name>
</gene>
<evidence type="ECO:0000256" key="6">
    <source>
        <dbReference type="ARBA" id="ARBA00022490"/>
    </source>
</evidence>
<name>A0A9P5JYC8_9AGAM</name>
<dbReference type="SUPFAM" id="SSF53474">
    <property type="entry name" value="alpha/beta-Hydrolases"/>
    <property type="match status" value="1"/>
</dbReference>
<dbReference type="Pfam" id="PF19283">
    <property type="entry name" value="APEH_N"/>
    <property type="match status" value="1"/>
</dbReference>
<dbReference type="GO" id="GO:0004252">
    <property type="term" value="F:serine-type endopeptidase activity"/>
    <property type="evidence" value="ECO:0007669"/>
    <property type="project" value="TreeGrafter"/>
</dbReference>
<dbReference type="EC" id="3.4.19.1" evidence="5"/>
<evidence type="ECO:0000256" key="7">
    <source>
        <dbReference type="ARBA" id="ARBA00022801"/>
    </source>
</evidence>
<evidence type="ECO:0000256" key="4">
    <source>
        <dbReference type="ARBA" id="ARBA00011881"/>
    </source>
</evidence>
<comment type="subcellular location">
    <subcellularLocation>
        <location evidence="2">Cytoplasm</location>
    </subcellularLocation>
</comment>
<dbReference type="GO" id="GO:0005737">
    <property type="term" value="C:cytoplasm"/>
    <property type="evidence" value="ECO:0007669"/>
    <property type="project" value="UniProtKB-SubCell"/>
</dbReference>
<sequence length="741" mass="80646">MATSTGSTKGWYTDLSSIPVYASARFLSDKVVQVVSSSQDHTRNAKRTTSKTFFIKSNRSDGTFTVIASPSQDVSPEVVASAISPSGKLTAILRETNSAGDKKRFVEIWDGDRLEASVNVTKAHGVFYTDDQLSTLAFSPSESSLVYTAEANAPENEGDDSFAKFRFLPDYGEGYIGRKRPTIFIVRWAPNTESVDALSGGNVSPIVRAISVPTSSTTSNAAAISFGQAQFVADDTLFATGYEFGEDGRRLGIRVCFNRPTAIWELKLDPVELQLQHAADSEPSLLTDPAATLIAISATKISDLNRASRSPRPIPGTNAALWLSHEVGGPHASCFSLHRFGWQAQETTTILPTVDKAQENFMDGFAGLYVENLLARPFVRFGGRAYLLTRTSQGSRLEVVLIDLEQPESVVRLTPAESSEDLWSWSPLATDGRKWVLASRSAPTVPNELALGKLEEYGGKPRVAWQVIEMPSLTPRVESALRELASTVLPIPDRHPVETIVIEPKRHKAQPLVTFIHGGPHGQIPTAFTPALAAYALQGYTLNIPNYTGSTGFGDFYVQKLIGKCGTLDVEDVKATVDHLVKEGKGEYGPGKQFVTGGSHGGFLSAHLIGQYPDTFSAAVLRNPVICSQPASTDIPDWYFYEFGVRPSTESEQMTPELYAQLYPSSPIAHVRNVEAPVLLLLGVEDRRVVNVQGKTFYHALRGLGKKVELLTFEGEGHSLDGIEAGRVGWEATVEWFDKAA</sequence>
<dbReference type="Pfam" id="PF00326">
    <property type="entry name" value="Peptidase_S9"/>
    <property type="match status" value="1"/>
</dbReference>
<evidence type="ECO:0000256" key="8">
    <source>
        <dbReference type="ARBA" id="ARBA00032829"/>
    </source>
</evidence>
<protein>
    <recommendedName>
        <fullName evidence="5">acylaminoacyl-peptidase</fullName>
        <ecNumber evidence="5">3.4.19.1</ecNumber>
    </recommendedName>
    <alternativeName>
        <fullName evidence="8">Dipeptidyl-peptidase V</fullName>
    </alternativeName>
</protein>
<comment type="similarity">
    <text evidence="3">Belongs to the peptidase S9C family.</text>
</comment>
<dbReference type="OrthoDB" id="43744at2759"/>
<comment type="subunit">
    <text evidence="4">Homotetramer.</text>
</comment>
<dbReference type="Proteomes" id="UP000759537">
    <property type="component" value="Unassembled WGS sequence"/>
</dbReference>
<comment type="catalytic activity">
    <reaction evidence="1">
        <text>Cleavage of an N-acetyl or N-formyl amino acid from the N-terminus of a polypeptide.</text>
        <dbReference type="EC" id="3.4.19.1"/>
    </reaction>
</comment>
<dbReference type="InterPro" id="IPR045550">
    <property type="entry name" value="AARE_N"/>
</dbReference>
<dbReference type="AlphaFoldDB" id="A0A9P5JYC8"/>
<evidence type="ECO:0000256" key="2">
    <source>
        <dbReference type="ARBA" id="ARBA00004496"/>
    </source>
</evidence>
<evidence type="ECO:0000259" key="9">
    <source>
        <dbReference type="Pfam" id="PF00326"/>
    </source>
</evidence>
<dbReference type="EMBL" id="WHVB01000029">
    <property type="protein sequence ID" value="KAF8469257.1"/>
    <property type="molecule type" value="Genomic_DNA"/>
</dbReference>
<dbReference type="PANTHER" id="PTHR42776:SF4">
    <property type="entry name" value="ACYLAMINO-ACID-RELEASING ENZYME"/>
    <property type="match status" value="1"/>
</dbReference>
<keyword evidence="6" id="KW-0963">Cytoplasm</keyword>
<accession>A0A9P5JYC8</accession>
<reference evidence="11" key="2">
    <citation type="journal article" date="2020" name="Nat. Commun.">
        <title>Large-scale genome sequencing of mycorrhizal fungi provides insights into the early evolution of symbiotic traits.</title>
        <authorList>
            <person name="Miyauchi S."/>
            <person name="Kiss E."/>
            <person name="Kuo A."/>
            <person name="Drula E."/>
            <person name="Kohler A."/>
            <person name="Sanchez-Garcia M."/>
            <person name="Morin E."/>
            <person name="Andreopoulos B."/>
            <person name="Barry K.W."/>
            <person name="Bonito G."/>
            <person name="Buee M."/>
            <person name="Carver A."/>
            <person name="Chen C."/>
            <person name="Cichocki N."/>
            <person name="Clum A."/>
            <person name="Culley D."/>
            <person name="Crous P.W."/>
            <person name="Fauchery L."/>
            <person name="Girlanda M."/>
            <person name="Hayes R.D."/>
            <person name="Keri Z."/>
            <person name="LaButti K."/>
            <person name="Lipzen A."/>
            <person name="Lombard V."/>
            <person name="Magnuson J."/>
            <person name="Maillard F."/>
            <person name="Murat C."/>
            <person name="Nolan M."/>
            <person name="Ohm R.A."/>
            <person name="Pangilinan J."/>
            <person name="Pereira M.F."/>
            <person name="Perotto S."/>
            <person name="Peter M."/>
            <person name="Pfister S."/>
            <person name="Riley R."/>
            <person name="Sitrit Y."/>
            <person name="Stielow J.B."/>
            <person name="Szollosi G."/>
            <person name="Zifcakova L."/>
            <person name="Stursova M."/>
            <person name="Spatafora J.W."/>
            <person name="Tedersoo L."/>
            <person name="Vaario L.M."/>
            <person name="Yamada A."/>
            <person name="Yan M."/>
            <person name="Wang P."/>
            <person name="Xu J."/>
            <person name="Bruns T."/>
            <person name="Baldrian P."/>
            <person name="Vilgalys R."/>
            <person name="Dunand C."/>
            <person name="Henrissat B."/>
            <person name="Grigoriev I.V."/>
            <person name="Hibbett D."/>
            <person name="Nagy L.G."/>
            <person name="Martin F.M."/>
        </authorList>
    </citation>
    <scope>NUCLEOTIDE SEQUENCE</scope>
    <source>
        <strain evidence="11">Prilba</strain>
    </source>
</reference>
<reference evidence="11" key="1">
    <citation type="submission" date="2019-10" db="EMBL/GenBank/DDBJ databases">
        <authorList>
            <consortium name="DOE Joint Genome Institute"/>
            <person name="Kuo A."/>
            <person name="Miyauchi S."/>
            <person name="Kiss E."/>
            <person name="Drula E."/>
            <person name="Kohler A."/>
            <person name="Sanchez-Garcia M."/>
            <person name="Andreopoulos B."/>
            <person name="Barry K.W."/>
            <person name="Bonito G."/>
            <person name="Buee M."/>
            <person name="Carver A."/>
            <person name="Chen C."/>
            <person name="Cichocki N."/>
            <person name="Clum A."/>
            <person name="Culley D."/>
            <person name="Crous P.W."/>
            <person name="Fauchery L."/>
            <person name="Girlanda M."/>
            <person name="Hayes R."/>
            <person name="Keri Z."/>
            <person name="LaButti K."/>
            <person name="Lipzen A."/>
            <person name="Lombard V."/>
            <person name="Magnuson J."/>
            <person name="Maillard F."/>
            <person name="Morin E."/>
            <person name="Murat C."/>
            <person name="Nolan M."/>
            <person name="Ohm R."/>
            <person name="Pangilinan J."/>
            <person name="Pereira M."/>
            <person name="Perotto S."/>
            <person name="Peter M."/>
            <person name="Riley R."/>
            <person name="Sitrit Y."/>
            <person name="Stielow B."/>
            <person name="Szollosi G."/>
            <person name="Zifcakova L."/>
            <person name="Stursova M."/>
            <person name="Spatafora J.W."/>
            <person name="Tedersoo L."/>
            <person name="Vaario L.-M."/>
            <person name="Yamada A."/>
            <person name="Yan M."/>
            <person name="Wang P."/>
            <person name="Xu J."/>
            <person name="Bruns T."/>
            <person name="Baldrian P."/>
            <person name="Vilgalys R."/>
            <person name="Henrissat B."/>
            <person name="Grigoriev I.V."/>
            <person name="Hibbett D."/>
            <person name="Nagy L.G."/>
            <person name="Martin F.M."/>
        </authorList>
    </citation>
    <scope>NUCLEOTIDE SEQUENCE</scope>
    <source>
        <strain evidence="11">Prilba</strain>
    </source>
</reference>
<evidence type="ECO:0000313" key="11">
    <source>
        <dbReference type="EMBL" id="KAF8469257.1"/>
    </source>
</evidence>
<dbReference type="SUPFAM" id="SSF82171">
    <property type="entry name" value="DPP6 N-terminal domain-like"/>
    <property type="match status" value="1"/>
</dbReference>
<evidence type="ECO:0000256" key="1">
    <source>
        <dbReference type="ARBA" id="ARBA00000721"/>
    </source>
</evidence>
<proteinExistence type="inferred from homology"/>
<comment type="caution">
    <text evidence="11">The sequence shown here is derived from an EMBL/GenBank/DDBJ whole genome shotgun (WGS) entry which is preliminary data.</text>
</comment>
<feature type="domain" description="Peptidase S9 prolyl oligopeptidase catalytic" evidence="9">
    <location>
        <begin position="533"/>
        <end position="740"/>
    </location>
</feature>
<dbReference type="GO" id="GO:0008242">
    <property type="term" value="F:omega peptidase activity"/>
    <property type="evidence" value="ECO:0007669"/>
    <property type="project" value="UniProtKB-EC"/>
</dbReference>